<dbReference type="SUPFAM" id="SSF52540">
    <property type="entry name" value="P-loop containing nucleoside triphosphate hydrolases"/>
    <property type="match status" value="1"/>
</dbReference>
<evidence type="ECO:0000256" key="8">
    <source>
        <dbReference type="ARBA" id="ARBA00023242"/>
    </source>
</evidence>
<organism evidence="11 12">
    <name type="scientific">Octopus sinensis</name>
    <name type="common">East Asian common octopus</name>
    <dbReference type="NCBI Taxonomy" id="2607531"/>
    <lineage>
        <taxon>Eukaryota</taxon>
        <taxon>Metazoa</taxon>
        <taxon>Spiralia</taxon>
        <taxon>Lophotrochozoa</taxon>
        <taxon>Mollusca</taxon>
        <taxon>Cephalopoda</taxon>
        <taxon>Coleoidea</taxon>
        <taxon>Octopodiformes</taxon>
        <taxon>Octopoda</taxon>
        <taxon>Incirrata</taxon>
        <taxon>Octopodidae</taxon>
        <taxon>Octopus</taxon>
    </lineage>
</organism>
<evidence type="ECO:0000256" key="10">
    <source>
        <dbReference type="PIRNR" id="PIRNR007858"/>
    </source>
</evidence>
<keyword evidence="11" id="KW-1185">Reference proteome</keyword>
<dbReference type="PANTHER" id="PTHR12087">
    <property type="entry name" value="ORIGIN RECOGNITION COMPLEX SUBUNIT 4"/>
    <property type="match status" value="1"/>
</dbReference>
<evidence type="ECO:0000256" key="2">
    <source>
        <dbReference type="ARBA" id="ARBA00005334"/>
    </source>
</evidence>
<comment type="similarity">
    <text evidence="2 10">Belongs to the ORC4 family.</text>
</comment>
<keyword evidence="7 10" id="KW-0238">DNA-binding</keyword>
<comment type="subcellular location">
    <subcellularLocation>
        <location evidence="1 10">Nucleus</location>
    </subcellularLocation>
</comment>
<keyword evidence="5" id="KW-0547">Nucleotide-binding</keyword>
<dbReference type="KEGG" id="osn:115213133"/>
<keyword evidence="8 10" id="KW-0539">Nucleus</keyword>
<dbReference type="Pfam" id="PF00004">
    <property type="entry name" value="AAA"/>
    <property type="match status" value="1"/>
</dbReference>
<dbReference type="GO" id="GO:0005737">
    <property type="term" value="C:cytoplasm"/>
    <property type="evidence" value="ECO:0007669"/>
    <property type="project" value="UniProtKB-ARBA"/>
</dbReference>
<evidence type="ECO:0000256" key="6">
    <source>
        <dbReference type="ARBA" id="ARBA00022840"/>
    </source>
</evidence>
<reference evidence="12" key="1">
    <citation type="submission" date="2025-08" db="UniProtKB">
        <authorList>
            <consortium name="RefSeq"/>
        </authorList>
    </citation>
    <scope>IDENTIFICATION</scope>
</reference>
<keyword evidence="6" id="KW-0067">ATP-binding</keyword>
<evidence type="ECO:0000256" key="7">
    <source>
        <dbReference type="ARBA" id="ARBA00023125"/>
    </source>
</evidence>
<dbReference type="GO" id="GO:0016887">
    <property type="term" value="F:ATP hydrolysis activity"/>
    <property type="evidence" value="ECO:0007669"/>
    <property type="project" value="InterPro"/>
</dbReference>
<dbReference type="GO" id="GO:0003688">
    <property type="term" value="F:DNA replication origin binding"/>
    <property type="evidence" value="ECO:0007669"/>
    <property type="project" value="TreeGrafter"/>
</dbReference>
<dbReference type="InterPro" id="IPR003593">
    <property type="entry name" value="AAA+_ATPase"/>
</dbReference>
<evidence type="ECO:0000256" key="5">
    <source>
        <dbReference type="ARBA" id="ARBA00022741"/>
    </source>
</evidence>
<dbReference type="InterPro" id="IPR016527">
    <property type="entry name" value="ORC4"/>
</dbReference>
<evidence type="ECO:0000256" key="9">
    <source>
        <dbReference type="ARBA" id="ARBA00046777"/>
    </source>
</evidence>
<dbReference type="GO" id="GO:0005524">
    <property type="term" value="F:ATP binding"/>
    <property type="evidence" value="ECO:0007669"/>
    <property type="project" value="UniProtKB-KW"/>
</dbReference>
<dbReference type="CDD" id="cd00009">
    <property type="entry name" value="AAA"/>
    <property type="match status" value="1"/>
</dbReference>
<evidence type="ECO:0000256" key="1">
    <source>
        <dbReference type="ARBA" id="ARBA00004123"/>
    </source>
</evidence>
<dbReference type="GO" id="GO:0005664">
    <property type="term" value="C:nuclear origin of replication recognition complex"/>
    <property type="evidence" value="ECO:0007669"/>
    <property type="project" value="TreeGrafter"/>
</dbReference>
<evidence type="ECO:0000256" key="3">
    <source>
        <dbReference type="ARBA" id="ARBA00019083"/>
    </source>
</evidence>
<comment type="subunit">
    <text evidence="9">Component of ORC, a complex composed of at least 6 subunits: ORC1, ORC2, ORC3, ORC4, ORC5 and ORC6. ORC is regulated in a cell-cycle dependent manner. It is sequentially assembled at the exit from anaphase of mitosis and disassembled as cells enter S phase. Interacts with DBF4. Interacts with POLQ.</text>
</comment>
<dbReference type="PIRSF" id="PIRSF007858">
    <property type="entry name" value="ORC4"/>
    <property type="match status" value="1"/>
</dbReference>
<dbReference type="InterPro" id="IPR027417">
    <property type="entry name" value="P-loop_NTPase"/>
</dbReference>
<dbReference type="AlphaFoldDB" id="A0A6P7SIV3"/>
<keyword evidence="4 10" id="KW-0235">DNA replication</keyword>
<comment type="function">
    <text evidence="10">Component of the origin recognition complex (ORC) that binds origins of replication.</text>
</comment>
<dbReference type="PANTHER" id="PTHR12087:SF0">
    <property type="entry name" value="ORIGIN RECOGNITION COMPLEX SUBUNIT 4"/>
    <property type="match status" value="1"/>
</dbReference>
<evidence type="ECO:0000313" key="12">
    <source>
        <dbReference type="RefSeq" id="XP_029637923.1"/>
    </source>
</evidence>
<dbReference type="Gene3D" id="3.40.50.300">
    <property type="entry name" value="P-loop containing nucleotide triphosphate hydrolases"/>
    <property type="match status" value="1"/>
</dbReference>
<name>A0A6P7SIV3_9MOLL</name>
<dbReference type="FunFam" id="3.40.50.300:FF:000649">
    <property type="entry name" value="Origin recognition complex subunit 4"/>
    <property type="match status" value="1"/>
</dbReference>
<protein>
    <recommendedName>
        <fullName evidence="3 10">Origin recognition complex subunit 4</fullName>
    </recommendedName>
</protein>
<sequence length="426" mass="49077">MAPFVDPIEMADQVQTALRERLGQCWVPEAPIGFKEEKQQITDLVKRTINFGESNSVLLIGARGIGKTMLLKNALKEVKKDKNVHQNLMEVYLSGLLQTNDKIALKEIARQLHLDNTVGDKVFGSFAENLQFLLESLKSGGQHSKPILFILDEFDLFAQHRNQTLLYNLFDIAQSAQAPITIIGVTCRFDVMELLEKRVKSRFSHRQILLFNKLSFKEYTEVFKKYLKLPKTFPDSKFVSKWNDSIEKLCQDGTIQDVLKRQYSIDKDIRRLQTFMMGPICNLSSTQPFLQVSDFIDSFKRMSTDSKSSILHGLSILELSLVIAMKHLTELYDGEPFNFEIVYNEYLRFSQQKSSLQIFEKSVVLKAFEHLQNVELIKPLDGSCTRVQKEYRPMTLLVHPMQLKEVLQKFPSCPIEVKHWATTSVI</sequence>
<dbReference type="Proteomes" id="UP000515154">
    <property type="component" value="Linkage group LG6"/>
</dbReference>
<proteinExistence type="inferred from homology"/>
<dbReference type="InterPro" id="IPR003959">
    <property type="entry name" value="ATPase_AAA_core"/>
</dbReference>
<dbReference type="RefSeq" id="XP_029637923.1">
    <property type="nucleotide sequence ID" value="XM_029782063.2"/>
</dbReference>
<gene>
    <name evidence="12" type="primary">LOC115213133</name>
</gene>
<evidence type="ECO:0000313" key="11">
    <source>
        <dbReference type="Proteomes" id="UP000515154"/>
    </source>
</evidence>
<dbReference type="SMART" id="SM00382">
    <property type="entry name" value="AAA"/>
    <property type="match status" value="1"/>
</dbReference>
<accession>A0A6P7SIV3</accession>
<dbReference type="InterPro" id="IPR032705">
    <property type="entry name" value="ORC4_C"/>
</dbReference>
<dbReference type="GO" id="GO:0006270">
    <property type="term" value="P:DNA replication initiation"/>
    <property type="evidence" value="ECO:0007669"/>
    <property type="project" value="TreeGrafter"/>
</dbReference>
<evidence type="ECO:0000256" key="4">
    <source>
        <dbReference type="ARBA" id="ARBA00022705"/>
    </source>
</evidence>
<dbReference type="Pfam" id="PF14629">
    <property type="entry name" value="ORC4_C"/>
    <property type="match status" value="1"/>
</dbReference>